<keyword evidence="14" id="KW-0378">Hydrolase</keyword>
<evidence type="ECO:0000256" key="8">
    <source>
        <dbReference type="ARBA" id="ARBA00022519"/>
    </source>
</evidence>
<dbReference type="GO" id="GO:0006508">
    <property type="term" value="P:proteolysis"/>
    <property type="evidence" value="ECO:0007669"/>
    <property type="project" value="UniProtKB-KW"/>
</dbReference>
<accession>A0A127JZS3</accession>
<evidence type="ECO:0000256" key="16">
    <source>
        <dbReference type="ARBA" id="ARBA00022968"/>
    </source>
</evidence>
<dbReference type="GO" id="GO:0071555">
    <property type="term" value="P:cell wall organization"/>
    <property type="evidence" value="ECO:0007669"/>
    <property type="project" value="UniProtKB-KW"/>
</dbReference>
<keyword evidence="7" id="KW-1003">Cell membrane</keyword>
<evidence type="ECO:0000256" key="11">
    <source>
        <dbReference type="ARBA" id="ARBA00022676"/>
    </source>
</evidence>
<evidence type="ECO:0000259" key="30">
    <source>
        <dbReference type="Pfam" id="PF17092"/>
    </source>
</evidence>
<dbReference type="GO" id="GO:0030288">
    <property type="term" value="C:outer membrane-bounded periplasmic space"/>
    <property type="evidence" value="ECO:0007669"/>
    <property type="project" value="TreeGrafter"/>
</dbReference>
<evidence type="ECO:0000256" key="13">
    <source>
        <dbReference type="ARBA" id="ARBA00022692"/>
    </source>
</evidence>
<dbReference type="FunFam" id="1.10.3810.10:FF:000003">
    <property type="entry name" value="Penicillin-binding protein 1a"/>
    <property type="match status" value="1"/>
</dbReference>
<evidence type="ECO:0000256" key="25">
    <source>
        <dbReference type="ARBA" id="ARBA00049902"/>
    </source>
</evidence>
<evidence type="ECO:0000256" key="2">
    <source>
        <dbReference type="ARBA" id="ARBA00004752"/>
    </source>
</evidence>
<comment type="pathway">
    <text evidence="26">Glycan biosynthesis.</text>
</comment>
<dbReference type="Pfam" id="PF00912">
    <property type="entry name" value="Transgly"/>
    <property type="match status" value="1"/>
</dbReference>
<dbReference type="GO" id="GO:0009252">
    <property type="term" value="P:peptidoglycan biosynthetic process"/>
    <property type="evidence" value="ECO:0007669"/>
    <property type="project" value="UniProtKB-UniPathway"/>
</dbReference>
<dbReference type="Pfam" id="PF00905">
    <property type="entry name" value="Transpeptidase"/>
    <property type="match status" value="1"/>
</dbReference>
<evidence type="ECO:0000256" key="7">
    <source>
        <dbReference type="ARBA" id="ARBA00022475"/>
    </source>
</evidence>
<dbReference type="PATRIC" id="fig|94132.3.peg.2840"/>
<feature type="domain" description="Glycosyl transferase family 51" evidence="29">
    <location>
        <begin position="53"/>
        <end position="225"/>
    </location>
</feature>
<evidence type="ECO:0000256" key="10">
    <source>
        <dbReference type="ARBA" id="ARBA00022670"/>
    </source>
</evidence>
<feature type="domain" description="Penicillin-binding protein transpeptidase" evidence="28">
    <location>
        <begin position="417"/>
        <end position="662"/>
    </location>
</feature>
<dbReference type="GO" id="GO:0008955">
    <property type="term" value="F:peptidoglycan glycosyltransferase activity"/>
    <property type="evidence" value="ECO:0007669"/>
    <property type="project" value="UniProtKB-EC"/>
</dbReference>
<evidence type="ECO:0000256" key="18">
    <source>
        <dbReference type="ARBA" id="ARBA00022989"/>
    </source>
</evidence>
<dbReference type="Proteomes" id="UP000070433">
    <property type="component" value="Chromosome"/>
</dbReference>
<evidence type="ECO:0000256" key="12">
    <source>
        <dbReference type="ARBA" id="ARBA00022679"/>
    </source>
</evidence>
<gene>
    <name evidence="31" type="ORF">UC35_13945</name>
</gene>
<keyword evidence="10" id="KW-0645">Protease</keyword>
<dbReference type="SUPFAM" id="SSF56601">
    <property type="entry name" value="beta-lactamase/transpeptidase-like"/>
    <property type="match status" value="1"/>
</dbReference>
<comment type="subcellular location">
    <subcellularLocation>
        <location evidence="1">Cell inner membrane</location>
        <topology evidence="1">Single-pass type II membrane protein</topology>
    </subcellularLocation>
</comment>
<keyword evidence="21" id="KW-0511">Multifunctional enzyme</keyword>
<dbReference type="UniPathway" id="UPA00219"/>
<keyword evidence="20" id="KW-0046">Antibiotic resistance</keyword>
<dbReference type="PANTHER" id="PTHR32282:SF27">
    <property type="entry name" value="PENICILLIN-BINDING PROTEIN 1A"/>
    <property type="match status" value="1"/>
</dbReference>
<dbReference type="InterPro" id="IPR023346">
    <property type="entry name" value="Lysozyme-like_dom_sf"/>
</dbReference>
<dbReference type="Gene3D" id="1.10.3810.10">
    <property type="entry name" value="Biosynthetic peptidoglycan transglycosylase-like"/>
    <property type="match status" value="1"/>
</dbReference>
<keyword evidence="13" id="KW-0812">Transmembrane</keyword>
<keyword evidence="22" id="KW-0961">Cell wall biogenesis/degradation</keyword>
<evidence type="ECO:0000259" key="28">
    <source>
        <dbReference type="Pfam" id="PF00905"/>
    </source>
</evidence>
<dbReference type="InterPro" id="IPR001460">
    <property type="entry name" value="PCN-bd_Tpept"/>
</dbReference>
<keyword evidence="17" id="KW-0573">Peptidoglycan synthesis</keyword>
<dbReference type="InterPro" id="IPR001264">
    <property type="entry name" value="Glyco_trans_51"/>
</dbReference>
<organism evidence="31 32">
    <name type="scientific">Ramlibacter tataouinensis</name>
    <dbReference type="NCBI Taxonomy" id="94132"/>
    <lineage>
        <taxon>Bacteria</taxon>
        <taxon>Pseudomonadati</taxon>
        <taxon>Pseudomonadota</taxon>
        <taxon>Betaproteobacteria</taxon>
        <taxon>Burkholderiales</taxon>
        <taxon>Comamonadaceae</taxon>
        <taxon>Ramlibacter</taxon>
    </lineage>
</organism>
<comment type="catalytic activity">
    <reaction evidence="25">
        <text>[GlcNAc-(1-&gt;4)-Mur2Ac(oyl-L-Ala-gamma-D-Glu-L-Lys-D-Ala-D-Ala)](n)-di-trans,octa-cis-undecaprenyl diphosphate + beta-D-GlcNAc-(1-&gt;4)-Mur2Ac(oyl-L-Ala-gamma-D-Glu-L-Lys-D-Ala-D-Ala)-di-trans,octa-cis-undecaprenyl diphosphate = [GlcNAc-(1-&gt;4)-Mur2Ac(oyl-L-Ala-gamma-D-Glu-L-Lys-D-Ala-D-Ala)](n+1)-di-trans,octa-cis-undecaprenyl diphosphate + di-trans,octa-cis-undecaprenyl diphosphate + H(+)</text>
        <dbReference type="Rhea" id="RHEA:23708"/>
        <dbReference type="Rhea" id="RHEA-COMP:9602"/>
        <dbReference type="Rhea" id="RHEA-COMP:9603"/>
        <dbReference type="ChEBI" id="CHEBI:15378"/>
        <dbReference type="ChEBI" id="CHEBI:58405"/>
        <dbReference type="ChEBI" id="CHEBI:60033"/>
        <dbReference type="ChEBI" id="CHEBI:78435"/>
        <dbReference type="EC" id="2.4.99.28"/>
    </reaction>
</comment>
<dbReference type="GO" id="GO:0008658">
    <property type="term" value="F:penicillin binding"/>
    <property type="evidence" value="ECO:0007669"/>
    <property type="project" value="InterPro"/>
</dbReference>
<evidence type="ECO:0000256" key="6">
    <source>
        <dbReference type="ARBA" id="ARBA00018638"/>
    </source>
</evidence>
<feature type="compositionally biased region" description="Basic and acidic residues" evidence="27">
    <location>
        <begin position="781"/>
        <end position="793"/>
    </location>
</feature>
<dbReference type="EC" id="2.4.99.28" evidence="24"/>
<reference evidence="31 32" key="1">
    <citation type="journal article" date="2014" name="Int. J. Syst. Evol. Microbiol.">
        <title>Ramlibacter solisilvae sp. nov., isolated from forest soil, and emended description of the genus Ramlibacter.</title>
        <authorList>
            <person name="Lee H.J."/>
            <person name="Lee S.H."/>
            <person name="Lee S.S."/>
            <person name="Lee J.S."/>
            <person name="Kim Y."/>
            <person name="Kim S.C."/>
            <person name="Jeon C.O."/>
        </authorList>
    </citation>
    <scope>NUCLEOTIDE SEQUENCE [LARGE SCALE GENOMIC DNA]</scope>
    <source>
        <strain evidence="31 32">5-10</strain>
    </source>
</reference>
<evidence type="ECO:0000256" key="9">
    <source>
        <dbReference type="ARBA" id="ARBA00022645"/>
    </source>
</evidence>
<comment type="catalytic activity">
    <reaction evidence="23">
        <text>Preferential cleavage: (Ac)2-L-Lys-D-Ala-|-D-Ala. Also transpeptidation of peptidyl-alanyl moieties that are N-acyl substituents of D-alanine.</text>
        <dbReference type="EC" id="3.4.16.4"/>
    </reaction>
</comment>
<evidence type="ECO:0000256" key="23">
    <source>
        <dbReference type="ARBA" id="ARBA00034000"/>
    </source>
</evidence>
<dbReference type="Gene3D" id="3.40.710.10">
    <property type="entry name" value="DD-peptidase/beta-lactamase superfamily"/>
    <property type="match status" value="2"/>
</dbReference>
<proteinExistence type="inferred from homology"/>
<evidence type="ECO:0000313" key="32">
    <source>
        <dbReference type="Proteomes" id="UP000070433"/>
    </source>
</evidence>
<evidence type="ECO:0000256" key="15">
    <source>
        <dbReference type="ARBA" id="ARBA00022960"/>
    </source>
</evidence>
<evidence type="ECO:0000256" key="24">
    <source>
        <dbReference type="ARBA" id="ARBA00044770"/>
    </source>
</evidence>
<evidence type="ECO:0000256" key="4">
    <source>
        <dbReference type="ARBA" id="ARBA00007739"/>
    </source>
</evidence>
<evidence type="ECO:0000313" key="31">
    <source>
        <dbReference type="EMBL" id="AMO25448.1"/>
    </source>
</evidence>
<keyword evidence="19" id="KW-0472">Membrane</keyword>
<evidence type="ECO:0000256" key="1">
    <source>
        <dbReference type="ARBA" id="ARBA00004249"/>
    </source>
</evidence>
<dbReference type="GO" id="GO:0005886">
    <property type="term" value="C:plasma membrane"/>
    <property type="evidence" value="ECO:0007669"/>
    <property type="project" value="UniProtKB-SubCell"/>
</dbReference>
<dbReference type="InterPro" id="IPR012338">
    <property type="entry name" value="Beta-lactam/transpept-like"/>
</dbReference>
<evidence type="ECO:0000256" key="20">
    <source>
        <dbReference type="ARBA" id="ARBA00023251"/>
    </source>
</evidence>
<comment type="pathway">
    <text evidence="2">Cell wall biogenesis; peptidoglycan biosynthesis.</text>
</comment>
<keyword evidence="11" id="KW-0328">Glycosyltransferase</keyword>
<evidence type="ECO:0000256" key="19">
    <source>
        <dbReference type="ARBA" id="ARBA00023136"/>
    </source>
</evidence>
<protein>
    <recommendedName>
        <fullName evidence="6">Penicillin-binding protein 1A</fullName>
        <ecNumber evidence="24">2.4.99.28</ecNumber>
        <ecNumber evidence="5">3.4.16.4</ecNumber>
    </recommendedName>
</protein>
<evidence type="ECO:0000256" key="14">
    <source>
        <dbReference type="ARBA" id="ARBA00022801"/>
    </source>
</evidence>
<dbReference type="InterPro" id="IPR031376">
    <property type="entry name" value="PCB_OB"/>
</dbReference>
<evidence type="ECO:0000256" key="5">
    <source>
        <dbReference type="ARBA" id="ARBA00012448"/>
    </source>
</evidence>
<comment type="similarity">
    <text evidence="4">In the N-terminal section; belongs to the glycosyltransferase 51 family.</text>
</comment>
<evidence type="ECO:0000256" key="26">
    <source>
        <dbReference type="ARBA" id="ARBA00060592"/>
    </source>
</evidence>
<evidence type="ECO:0000259" key="29">
    <source>
        <dbReference type="Pfam" id="PF00912"/>
    </source>
</evidence>
<evidence type="ECO:0000256" key="3">
    <source>
        <dbReference type="ARBA" id="ARBA00007090"/>
    </source>
</evidence>
<evidence type="ECO:0000256" key="21">
    <source>
        <dbReference type="ARBA" id="ARBA00023268"/>
    </source>
</evidence>
<sequence>MWAGGLALAGLVSVLIVVAVALSVAYPNLPDVSDLSDYRPKLPLRVYSAEGILIGEFGQERRSLTPINEVPKVMKDAVLAIEDARFYSHGGVDYKGLLRATLANLGRAKSQGASTITMQVARNVYLSSEKTFTRKLYEVLLTFKLEHLLTKDQILEIYMNQIFLGNRSYGFAAAADAYFGKPMKDLTVAEAAMLAGLPKSPSANNPISNPARARSRQLYIIERMHENGFITAQEAEAAKKQELKIRSGGDHTRGNADYVAETVRQLVHAQYGDEAYTRGLNVYTTVVAAQQEVAYKALRKGIMDYEARQIYRGPEEFVELPTNPKELEDAIDDALAEHPDNGDVMSAVVLEASPKKILAVRQNDERVEITGEGLRPAQSGLSEKAPPKTKLRRGAVIRVMKTPKGAWMITQLPEVEGAFVALNPRDGAVQALVGGFDFNKNKFNHVTQAWRQPGSGFKPFIYSAALEKGFTPTTVVNDAPLFFDAGVTGGQPWEPKNYDGKFEGPMPLHVALAKSKNMVSIRVLQAVGTQSAQEWVTRFGFEAEKHPAYLTMALGAGSVTPMQMATGYAVFANGGYRVNPWLITRITDQKGKTLVESQPPLLNESVRAIDPRNAFVMNRLMQEITRSGTAARAQATLKRPDLYGKTGTTNDSIDNWFNGFHPTLVAVVWMGYDNPRSLGESETGGRLALPVWISFMETALKGVPVMEPAPPAGVVNVGGEWYYEEYARGGGVSNLGVDPSLTPPMPGQPGQPMQPGQVAVPYDKSLMNSDGLPPPRTQSSPEERKSILDLFRN</sequence>
<keyword evidence="32" id="KW-1185">Reference proteome</keyword>
<dbReference type="Pfam" id="PF17092">
    <property type="entry name" value="PCB_OB"/>
    <property type="match status" value="1"/>
</dbReference>
<keyword evidence="12" id="KW-0808">Transferase</keyword>
<dbReference type="EC" id="3.4.16.4" evidence="5"/>
<evidence type="ECO:0000256" key="27">
    <source>
        <dbReference type="SAM" id="MobiDB-lite"/>
    </source>
</evidence>
<dbReference type="EMBL" id="CP010951">
    <property type="protein sequence ID" value="AMO25448.1"/>
    <property type="molecule type" value="Genomic_DNA"/>
</dbReference>
<feature type="region of interest" description="Disordered" evidence="27">
    <location>
        <begin position="734"/>
        <end position="793"/>
    </location>
</feature>
<keyword evidence="16" id="KW-0735">Signal-anchor</keyword>
<dbReference type="NCBIfam" id="TIGR02074">
    <property type="entry name" value="PBP_1a_fam"/>
    <property type="match status" value="1"/>
</dbReference>
<dbReference type="InterPro" id="IPR050396">
    <property type="entry name" value="Glycosyltr_51/Transpeptidase"/>
</dbReference>
<keyword evidence="9" id="KW-0121">Carboxypeptidase</keyword>
<dbReference type="GO" id="GO:0008360">
    <property type="term" value="P:regulation of cell shape"/>
    <property type="evidence" value="ECO:0007669"/>
    <property type="project" value="UniProtKB-KW"/>
</dbReference>
<keyword evidence="18" id="KW-1133">Transmembrane helix</keyword>
<dbReference type="PANTHER" id="PTHR32282">
    <property type="entry name" value="BINDING PROTEIN TRANSPEPTIDASE, PUTATIVE-RELATED"/>
    <property type="match status" value="1"/>
</dbReference>
<feature type="domain" description="Penicillin-binding protein OB-like" evidence="30">
    <location>
        <begin position="311"/>
        <end position="415"/>
    </location>
</feature>
<keyword evidence="15" id="KW-0133">Cell shape</keyword>
<evidence type="ECO:0000256" key="17">
    <source>
        <dbReference type="ARBA" id="ARBA00022984"/>
    </source>
</evidence>
<name>A0A127JZS3_9BURK</name>
<keyword evidence="8" id="KW-0997">Cell inner membrane</keyword>
<dbReference type="InterPro" id="IPR036950">
    <property type="entry name" value="PBP_transglycosylase"/>
</dbReference>
<evidence type="ECO:0000256" key="22">
    <source>
        <dbReference type="ARBA" id="ARBA00023316"/>
    </source>
</evidence>
<dbReference type="GO" id="GO:0046677">
    <property type="term" value="P:response to antibiotic"/>
    <property type="evidence" value="ECO:0007669"/>
    <property type="project" value="UniProtKB-KW"/>
</dbReference>
<comment type="similarity">
    <text evidence="3">In the C-terminal section; belongs to the transpeptidase family.</text>
</comment>
<dbReference type="SUPFAM" id="SSF53955">
    <property type="entry name" value="Lysozyme-like"/>
    <property type="match status" value="1"/>
</dbReference>
<dbReference type="AlphaFoldDB" id="A0A127JZS3"/>
<dbReference type="GO" id="GO:0009002">
    <property type="term" value="F:serine-type D-Ala-D-Ala carboxypeptidase activity"/>
    <property type="evidence" value="ECO:0007669"/>
    <property type="project" value="UniProtKB-EC"/>
</dbReference>